<evidence type="ECO:0000313" key="1">
    <source>
        <dbReference type="EMBL" id="MBB6392058.1"/>
    </source>
</evidence>
<reference evidence="1 2" key="1">
    <citation type="submission" date="2020-08" db="EMBL/GenBank/DDBJ databases">
        <title>Sequencing the genomes of 1000 actinobacteria strains.</title>
        <authorList>
            <person name="Klenk H.-P."/>
        </authorList>
    </citation>
    <scope>NUCLEOTIDE SEQUENCE [LARGE SCALE GENOMIC DNA]</scope>
    <source>
        <strain evidence="1 2">DSM 12511</strain>
    </source>
</reference>
<name>A0A7X0KVC9_9MICO</name>
<keyword evidence="2" id="KW-1185">Reference proteome</keyword>
<dbReference type="RefSeq" id="WP_184751159.1">
    <property type="nucleotide sequence ID" value="NZ_BAAAJR010000009.1"/>
</dbReference>
<dbReference type="EMBL" id="JACHML010000001">
    <property type="protein sequence ID" value="MBB6392058.1"/>
    <property type="molecule type" value="Genomic_DNA"/>
</dbReference>
<protein>
    <submittedName>
        <fullName evidence="1">Vacuolar-type H+-ATPase subunit E/Vma4</fullName>
    </submittedName>
</protein>
<comment type="caution">
    <text evidence="1">The sequence shown here is derived from an EMBL/GenBank/DDBJ whole genome shotgun (WGS) entry which is preliminary data.</text>
</comment>
<dbReference type="AlphaFoldDB" id="A0A7X0KVC9"/>
<proteinExistence type="predicted"/>
<evidence type="ECO:0000313" key="2">
    <source>
        <dbReference type="Proteomes" id="UP000537775"/>
    </source>
</evidence>
<gene>
    <name evidence="1" type="ORF">HD594_002371</name>
</gene>
<accession>A0A7X0KVC9</accession>
<dbReference type="Proteomes" id="UP000537775">
    <property type="component" value="Unassembled WGS sequence"/>
</dbReference>
<sequence>MSARRAGLPDGAVEAMEPLRNAIAADAERRADEIREGADEECAAVLQAAHQEAARIVDAAIADGRAAGEIVARDASARARRGASGQVLARREAARQQLRDAVMRAARGLAHDERYPDMRRRLEARGRALLGPDAVVTEHPAGGVVVEAGSRRLDLSLPALAEETWERMPEEMRGVWSG</sequence>
<organism evidence="1 2">
    <name type="scientific">Microbacterium thalassium</name>
    <dbReference type="NCBI Taxonomy" id="362649"/>
    <lineage>
        <taxon>Bacteria</taxon>
        <taxon>Bacillati</taxon>
        <taxon>Actinomycetota</taxon>
        <taxon>Actinomycetes</taxon>
        <taxon>Micrococcales</taxon>
        <taxon>Microbacteriaceae</taxon>
        <taxon>Microbacterium</taxon>
    </lineage>
</organism>